<dbReference type="AlphaFoldDB" id="A0AAW0AAD8"/>
<evidence type="ECO:0000313" key="1">
    <source>
        <dbReference type="EMBL" id="KAK7005956.1"/>
    </source>
</evidence>
<proteinExistence type="predicted"/>
<comment type="caution">
    <text evidence="1">The sequence shown here is derived from an EMBL/GenBank/DDBJ whole genome shotgun (WGS) entry which is preliminary data.</text>
</comment>
<accession>A0AAW0AAD8</accession>
<gene>
    <name evidence="1" type="ORF">R3P38DRAFT_1724760</name>
</gene>
<name>A0AAW0AAD8_9AGAR</name>
<reference evidence="1 2" key="1">
    <citation type="journal article" date="2024" name="J Genomics">
        <title>Draft genome sequencing and assembly of Favolaschia claudopus CIRM-BRFM 2984 isolated from oak limbs.</title>
        <authorList>
            <person name="Navarro D."/>
            <person name="Drula E."/>
            <person name="Chaduli D."/>
            <person name="Cazenave R."/>
            <person name="Ahrendt S."/>
            <person name="Wang J."/>
            <person name="Lipzen A."/>
            <person name="Daum C."/>
            <person name="Barry K."/>
            <person name="Grigoriev I.V."/>
            <person name="Favel A."/>
            <person name="Rosso M.N."/>
            <person name="Martin F."/>
        </authorList>
    </citation>
    <scope>NUCLEOTIDE SEQUENCE [LARGE SCALE GENOMIC DNA]</scope>
    <source>
        <strain evidence="1 2">CIRM-BRFM 2984</strain>
    </source>
</reference>
<sequence length="249" mass="27909">MISQYTLLGPDQVFEQPRQFVSTKPAGPDIVTFRFKYRSIEILRANGIVPSSSESLQLENPDTGVEIYELQSDEEENQIMSEKIATADTRLVVPLEQNSGKYDNKIVCINADSFALKQGVVAQQASKDKIDVEFAQQLSVETVALALDANVNNEKTMCIKDEQEKGQEIKNEIVASATKGIEDENKLHTKFQQEQDLCVTQTVIPKLEASVVVKEEDKAEIDDFNRPRKRVKLEEVPHSLILGEVVDLT</sequence>
<evidence type="ECO:0000313" key="2">
    <source>
        <dbReference type="Proteomes" id="UP001362999"/>
    </source>
</evidence>
<dbReference type="EMBL" id="JAWWNJ010000077">
    <property type="protein sequence ID" value="KAK7005956.1"/>
    <property type="molecule type" value="Genomic_DNA"/>
</dbReference>
<protein>
    <submittedName>
        <fullName evidence="1">Uncharacterized protein</fullName>
    </submittedName>
</protein>
<dbReference type="Proteomes" id="UP001362999">
    <property type="component" value="Unassembled WGS sequence"/>
</dbReference>
<organism evidence="1 2">
    <name type="scientific">Favolaschia claudopus</name>
    <dbReference type="NCBI Taxonomy" id="2862362"/>
    <lineage>
        <taxon>Eukaryota</taxon>
        <taxon>Fungi</taxon>
        <taxon>Dikarya</taxon>
        <taxon>Basidiomycota</taxon>
        <taxon>Agaricomycotina</taxon>
        <taxon>Agaricomycetes</taxon>
        <taxon>Agaricomycetidae</taxon>
        <taxon>Agaricales</taxon>
        <taxon>Marasmiineae</taxon>
        <taxon>Mycenaceae</taxon>
        <taxon>Favolaschia</taxon>
    </lineage>
</organism>
<keyword evidence="2" id="KW-1185">Reference proteome</keyword>